<dbReference type="Proteomes" id="UP000298714">
    <property type="component" value="Chromosome"/>
</dbReference>
<evidence type="ECO:0000313" key="2">
    <source>
        <dbReference type="EMBL" id="QCI78884.1"/>
    </source>
</evidence>
<feature type="transmembrane region" description="Helical" evidence="1">
    <location>
        <begin position="201"/>
        <end position="220"/>
    </location>
</feature>
<protein>
    <recommendedName>
        <fullName evidence="4">Lipopolysaccharide biosynthesis protein</fullName>
    </recommendedName>
</protein>
<reference evidence="3" key="1">
    <citation type="submission" date="2019-04" db="EMBL/GenBank/DDBJ databases">
        <title>Complete genome sequence of Sphingomonas sp. W1-2-3.</title>
        <authorList>
            <person name="Im W.T."/>
        </authorList>
    </citation>
    <scope>NUCLEOTIDE SEQUENCE [LARGE SCALE GENOMIC DNA]</scope>
    <source>
        <strain evidence="3">W1-2-3</strain>
    </source>
</reference>
<feature type="transmembrane region" description="Helical" evidence="1">
    <location>
        <begin position="174"/>
        <end position="195"/>
    </location>
</feature>
<sequence>MRACGMIARQGTEAGVDGLKRINQGMFAKILEMIARVSERIIFVPVFAYLMTDVAFQDWAVLISINTFLAVFDFGMRQVFGNHLRDMWVKGELQAQQSYFKAVVLLYGSIAVVLTLVSALASYVFGIHRLFHFEVVPLADQPHLMFLTLMFGVVTFVRAGILEIYRANDQYPRFINFNTILWWPRFIITILAIVIWRDILIGWSVFFACLIVLGIGLPLWDVRKTQPHLWLGFGKAKASFHAAPRECFYLWIGDLARLFALQGPTLLINAMVKDGAVVLAFLLNRNLVTTLREFGMQFALNYGIELGRTTAAGDTRQQNAIILSSGIVLGFGLGQHSAR</sequence>
<keyword evidence="1" id="KW-1133">Transmembrane helix</keyword>
<gene>
    <name evidence="2" type="ORF">E6W36_02515</name>
</gene>
<feature type="transmembrane region" description="Helical" evidence="1">
    <location>
        <begin position="144"/>
        <end position="162"/>
    </location>
</feature>
<dbReference type="KEGG" id="hgn:E6W36_02515"/>
<keyword evidence="3" id="KW-1185">Reference proteome</keyword>
<keyword evidence="1" id="KW-0472">Membrane</keyword>
<feature type="transmembrane region" description="Helical" evidence="1">
    <location>
        <begin position="98"/>
        <end position="124"/>
    </location>
</feature>
<keyword evidence="1" id="KW-0812">Transmembrane</keyword>
<proteinExistence type="predicted"/>
<organism evidence="2 3">
    <name type="scientific">Hankyongella ginsenosidimutans</name>
    <dbReference type="NCBI Taxonomy" id="1763828"/>
    <lineage>
        <taxon>Bacteria</taxon>
        <taxon>Pseudomonadati</taxon>
        <taxon>Pseudomonadota</taxon>
        <taxon>Alphaproteobacteria</taxon>
        <taxon>Sphingomonadales</taxon>
        <taxon>Sphingomonadaceae</taxon>
        <taxon>Hankyongella</taxon>
    </lineage>
</organism>
<dbReference type="EMBL" id="CP039704">
    <property type="protein sequence ID" value="QCI78884.1"/>
    <property type="molecule type" value="Genomic_DNA"/>
</dbReference>
<evidence type="ECO:0000313" key="3">
    <source>
        <dbReference type="Proteomes" id="UP000298714"/>
    </source>
</evidence>
<evidence type="ECO:0000256" key="1">
    <source>
        <dbReference type="SAM" id="Phobius"/>
    </source>
</evidence>
<dbReference type="RefSeq" id="WP_222873659.1">
    <property type="nucleotide sequence ID" value="NZ_CP039704.1"/>
</dbReference>
<evidence type="ECO:0008006" key="4">
    <source>
        <dbReference type="Google" id="ProtNLM"/>
    </source>
</evidence>
<accession>A0A4D7BZK8</accession>
<dbReference type="AlphaFoldDB" id="A0A4D7BZK8"/>
<name>A0A4D7BZK8_9SPHN</name>